<keyword evidence="4" id="KW-0808">Transferase</keyword>
<dbReference type="AlphaFoldDB" id="A0A7X0DKV8"/>
<keyword evidence="3" id="KW-0597">Phosphoprotein</keyword>
<dbReference type="PANTHER" id="PTHR42878">
    <property type="entry name" value="TWO-COMPONENT HISTIDINE KINASE"/>
    <property type="match status" value="1"/>
</dbReference>
<dbReference type="PRINTS" id="PR00344">
    <property type="entry name" value="BCTRLSENSOR"/>
</dbReference>
<dbReference type="SUPFAM" id="SSF47384">
    <property type="entry name" value="Homodimeric domain of signal transducing histidine kinase"/>
    <property type="match status" value="1"/>
</dbReference>
<keyword evidence="6" id="KW-1133">Transmembrane helix</keyword>
<feature type="transmembrane region" description="Helical" evidence="6">
    <location>
        <begin position="185"/>
        <end position="206"/>
    </location>
</feature>
<feature type="transmembrane region" description="Helical" evidence="6">
    <location>
        <begin position="89"/>
        <end position="107"/>
    </location>
</feature>
<name>A0A7X0DKV8_NOVIT</name>
<dbReference type="InterPro" id="IPR005467">
    <property type="entry name" value="His_kinase_dom"/>
</dbReference>
<gene>
    <name evidence="8" type="ORF">FHS48_000727</name>
</gene>
<dbReference type="GO" id="GO:0007234">
    <property type="term" value="P:osmosensory signaling via phosphorelay pathway"/>
    <property type="evidence" value="ECO:0007669"/>
    <property type="project" value="TreeGrafter"/>
</dbReference>
<reference evidence="8 9" key="1">
    <citation type="submission" date="2020-08" db="EMBL/GenBank/DDBJ databases">
        <title>Genomic Encyclopedia of Type Strains, Phase IV (KMG-IV): sequencing the most valuable type-strain genomes for metagenomic binning, comparative biology and taxonomic classification.</title>
        <authorList>
            <person name="Goeker M."/>
        </authorList>
    </citation>
    <scope>NUCLEOTIDE SEQUENCE [LARGE SCALE GENOMIC DNA]</scope>
    <source>
        <strain evidence="8 9">DSM 11590</strain>
    </source>
</reference>
<dbReference type="GO" id="GO:0000156">
    <property type="term" value="F:phosphorelay response regulator activity"/>
    <property type="evidence" value="ECO:0007669"/>
    <property type="project" value="TreeGrafter"/>
</dbReference>
<evidence type="ECO:0000256" key="4">
    <source>
        <dbReference type="ARBA" id="ARBA00022679"/>
    </source>
</evidence>
<feature type="transmembrane region" description="Helical" evidence="6">
    <location>
        <begin position="152"/>
        <end position="173"/>
    </location>
</feature>
<evidence type="ECO:0000256" key="3">
    <source>
        <dbReference type="ARBA" id="ARBA00022553"/>
    </source>
</evidence>
<proteinExistence type="predicted"/>
<dbReference type="PANTHER" id="PTHR42878:SF15">
    <property type="entry name" value="BACTERIOPHYTOCHROME"/>
    <property type="match status" value="1"/>
</dbReference>
<dbReference type="Pfam" id="PF17159">
    <property type="entry name" value="MASE3"/>
    <property type="match status" value="1"/>
</dbReference>
<comment type="catalytic activity">
    <reaction evidence="1">
        <text>ATP + protein L-histidine = ADP + protein N-phospho-L-histidine.</text>
        <dbReference type="EC" id="2.7.13.3"/>
    </reaction>
</comment>
<dbReference type="SMART" id="SM00388">
    <property type="entry name" value="HisKA"/>
    <property type="match status" value="1"/>
</dbReference>
<dbReference type="EMBL" id="JACIIX010000002">
    <property type="protein sequence ID" value="MBB6209325.1"/>
    <property type="molecule type" value="Genomic_DNA"/>
</dbReference>
<organism evidence="8 9">
    <name type="scientific">Novispirillum itersonii</name>
    <name type="common">Aquaspirillum itersonii</name>
    <dbReference type="NCBI Taxonomy" id="189"/>
    <lineage>
        <taxon>Bacteria</taxon>
        <taxon>Pseudomonadati</taxon>
        <taxon>Pseudomonadota</taxon>
        <taxon>Alphaproteobacteria</taxon>
        <taxon>Rhodospirillales</taxon>
        <taxon>Novispirillaceae</taxon>
        <taxon>Novispirillum</taxon>
    </lineage>
</organism>
<evidence type="ECO:0000256" key="2">
    <source>
        <dbReference type="ARBA" id="ARBA00012438"/>
    </source>
</evidence>
<keyword evidence="5 8" id="KW-0418">Kinase</keyword>
<dbReference type="InterPro" id="IPR050351">
    <property type="entry name" value="BphY/WalK/GraS-like"/>
</dbReference>
<evidence type="ECO:0000259" key="7">
    <source>
        <dbReference type="PROSITE" id="PS50109"/>
    </source>
</evidence>
<evidence type="ECO:0000313" key="8">
    <source>
        <dbReference type="EMBL" id="MBB6209325.1"/>
    </source>
</evidence>
<evidence type="ECO:0000256" key="5">
    <source>
        <dbReference type="ARBA" id="ARBA00022777"/>
    </source>
</evidence>
<dbReference type="GO" id="GO:0030295">
    <property type="term" value="F:protein kinase activator activity"/>
    <property type="evidence" value="ECO:0007669"/>
    <property type="project" value="TreeGrafter"/>
</dbReference>
<dbReference type="GO" id="GO:0000155">
    <property type="term" value="F:phosphorelay sensor kinase activity"/>
    <property type="evidence" value="ECO:0007669"/>
    <property type="project" value="InterPro"/>
</dbReference>
<evidence type="ECO:0000313" key="9">
    <source>
        <dbReference type="Proteomes" id="UP000544872"/>
    </source>
</evidence>
<dbReference type="RefSeq" id="WP_184261520.1">
    <property type="nucleotide sequence ID" value="NZ_JACIIX010000002.1"/>
</dbReference>
<accession>A0A7X0DKV8</accession>
<dbReference type="Pfam" id="PF02518">
    <property type="entry name" value="HATPase_c"/>
    <property type="match status" value="1"/>
</dbReference>
<feature type="transmembrane region" description="Helical" evidence="6">
    <location>
        <begin position="218"/>
        <end position="240"/>
    </location>
</feature>
<dbReference type="Pfam" id="PF00512">
    <property type="entry name" value="HisKA"/>
    <property type="match status" value="1"/>
</dbReference>
<dbReference type="InterPro" id="IPR003594">
    <property type="entry name" value="HATPase_dom"/>
</dbReference>
<dbReference type="PROSITE" id="PS50109">
    <property type="entry name" value="HIS_KIN"/>
    <property type="match status" value="1"/>
</dbReference>
<dbReference type="SMART" id="SM00387">
    <property type="entry name" value="HATPase_c"/>
    <property type="match status" value="1"/>
</dbReference>
<feature type="domain" description="Histidine kinase" evidence="7">
    <location>
        <begin position="302"/>
        <end position="517"/>
    </location>
</feature>
<dbReference type="InterPro" id="IPR004358">
    <property type="entry name" value="Sig_transdc_His_kin-like_C"/>
</dbReference>
<dbReference type="InterPro" id="IPR036097">
    <property type="entry name" value="HisK_dim/P_sf"/>
</dbReference>
<dbReference type="CDD" id="cd00082">
    <property type="entry name" value="HisKA"/>
    <property type="match status" value="1"/>
</dbReference>
<dbReference type="InterPro" id="IPR003661">
    <property type="entry name" value="HisK_dim/P_dom"/>
</dbReference>
<sequence length="521" mass="56357">MGSQLFDRPSASGDAGSSFPGFLRGSLAGLSGAKPLLFLLICLCLAGLSQWNFLLFHAAVEGVAIVVGVMMCVVAWYSSRFAVNTVGVFAANGMFWGSMADFLHAMAYKGMGVLETDGADEATQLWLVGRFVQALALLLAPGVAGRSISRGLSFTLFGGLTAGLIGLVFLRLFPTAYQNGVGLTPFKIASEYGIILMLAVALIRVWRHREAVGTTVAPGLAAAMLFSIAAEAMFTLYINVYGVSNLIGHLLKFAALWSLFHSVVKTGLLMPYHALLTEVAHRAQVEQDLRRSNADLEAFAHVASHDLREPLRNISGYATLLERRYADRLDDDARQFIGFIRDGADRMDRLISSLFSFSRVRRDEGRMQVFPLREAVQDVVRDYSGFLTLTQAAVSVPDDAVSVLADREMVGDVFRNMLANAVRYAHPARPLRVEFRWRVSGGRVLVDVADNGIGVPLAHRDRIFGMFQRVERGPLSGGSGLGLALCRKVVEHHGGQIGVTDNPGGGAVFSFDLPLAPPPPG</sequence>
<dbReference type="Gene3D" id="1.10.287.130">
    <property type="match status" value="1"/>
</dbReference>
<dbReference type="SUPFAM" id="SSF55874">
    <property type="entry name" value="ATPase domain of HSP90 chaperone/DNA topoisomerase II/histidine kinase"/>
    <property type="match status" value="1"/>
</dbReference>
<comment type="caution">
    <text evidence="8">The sequence shown here is derived from an EMBL/GenBank/DDBJ whole genome shotgun (WGS) entry which is preliminary data.</text>
</comment>
<feature type="transmembrane region" description="Helical" evidence="6">
    <location>
        <begin position="27"/>
        <end position="48"/>
    </location>
</feature>
<evidence type="ECO:0000256" key="1">
    <source>
        <dbReference type="ARBA" id="ARBA00000085"/>
    </source>
</evidence>
<feature type="transmembrane region" description="Helical" evidence="6">
    <location>
        <begin position="54"/>
        <end position="77"/>
    </location>
</feature>
<keyword evidence="6" id="KW-0812">Transmembrane</keyword>
<protein>
    <recommendedName>
        <fullName evidence="2">histidine kinase</fullName>
        <ecNumber evidence="2">2.7.13.3</ecNumber>
    </recommendedName>
</protein>
<evidence type="ECO:0000256" key="6">
    <source>
        <dbReference type="SAM" id="Phobius"/>
    </source>
</evidence>
<keyword evidence="9" id="KW-1185">Reference proteome</keyword>
<keyword evidence="6" id="KW-0472">Membrane</keyword>
<dbReference type="Gene3D" id="3.30.565.10">
    <property type="entry name" value="Histidine kinase-like ATPase, C-terminal domain"/>
    <property type="match status" value="1"/>
</dbReference>
<dbReference type="Proteomes" id="UP000544872">
    <property type="component" value="Unassembled WGS sequence"/>
</dbReference>
<dbReference type="EC" id="2.7.13.3" evidence="2"/>
<feature type="transmembrane region" description="Helical" evidence="6">
    <location>
        <begin position="127"/>
        <end position="145"/>
    </location>
</feature>
<dbReference type="InterPro" id="IPR036890">
    <property type="entry name" value="HATPase_C_sf"/>
</dbReference>
<dbReference type="InterPro" id="IPR033425">
    <property type="entry name" value="MASE3"/>
</dbReference>